<dbReference type="Pfam" id="PF14063">
    <property type="entry name" value="DUF4254"/>
    <property type="match status" value="1"/>
</dbReference>
<dbReference type="KEGG" id="nah:F5544_04520"/>
<keyword evidence="2" id="KW-1185">Reference proteome</keyword>
<proteinExistence type="predicted"/>
<organism evidence="1 2">
    <name type="scientific">Nocardia arthritidis</name>
    <dbReference type="NCBI Taxonomy" id="228602"/>
    <lineage>
        <taxon>Bacteria</taxon>
        <taxon>Bacillati</taxon>
        <taxon>Actinomycetota</taxon>
        <taxon>Actinomycetes</taxon>
        <taxon>Mycobacteriales</taxon>
        <taxon>Nocardiaceae</taxon>
        <taxon>Nocardia</taxon>
    </lineage>
</organism>
<dbReference type="RefSeq" id="WP_167472007.1">
    <property type="nucleotide sequence ID" value="NZ_CP046172.1"/>
</dbReference>
<reference evidence="1 2" key="1">
    <citation type="journal article" date="2019" name="ACS Chem. Biol.">
        <title>Identification and Mobilization of a Cryptic Antibiotic Biosynthesis Gene Locus from a Human-Pathogenic Nocardia Isolate.</title>
        <authorList>
            <person name="Herisse M."/>
            <person name="Ishida K."/>
            <person name="Porter J.L."/>
            <person name="Howden B."/>
            <person name="Hertweck C."/>
            <person name="Stinear T.P."/>
            <person name="Pidot S.J."/>
        </authorList>
    </citation>
    <scope>NUCLEOTIDE SEQUENCE [LARGE SCALE GENOMIC DNA]</scope>
    <source>
        <strain evidence="1 2">AUSMDU00012717</strain>
    </source>
</reference>
<gene>
    <name evidence="1" type="ORF">F5544_04520</name>
</gene>
<protein>
    <submittedName>
        <fullName evidence="1">DUF4254 domain-containing protein</fullName>
    </submittedName>
</protein>
<dbReference type="InterPro" id="IPR025350">
    <property type="entry name" value="DUF4254"/>
</dbReference>
<dbReference type="AlphaFoldDB" id="A0A6G9Y6E7"/>
<evidence type="ECO:0000313" key="2">
    <source>
        <dbReference type="Proteomes" id="UP000503540"/>
    </source>
</evidence>
<evidence type="ECO:0000313" key="1">
    <source>
        <dbReference type="EMBL" id="QIS08818.1"/>
    </source>
</evidence>
<accession>A0A6G9Y6E7</accession>
<sequence>MPALSVNLPFSLDRTVTSPLAWPSDDELLVAIAGIHVGEHRLCQLANELGQLHDQLLAYDLARPDDPQTEDASPRAEIDWRRDELIFEIDVWVAERAPIPHRNAGLHTETIGAVIDRLAQTQTHASHLLMTLDAADPRVHAAWSHLAELANGYTDLTADILARSRRLPTRKDHR</sequence>
<name>A0A6G9Y6E7_9NOCA</name>
<dbReference type="EMBL" id="CP046172">
    <property type="protein sequence ID" value="QIS08818.1"/>
    <property type="molecule type" value="Genomic_DNA"/>
</dbReference>
<dbReference type="Proteomes" id="UP000503540">
    <property type="component" value="Chromosome"/>
</dbReference>